<dbReference type="Pfam" id="PF00854">
    <property type="entry name" value="PTR2"/>
    <property type="match status" value="1"/>
</dbReference>
<feature type="transmembrane region" description="Helical" evidence="6">
    <location>
        <begin position="113"/>
        <end position="132"/>
    </location>
</feature>
<sequence>MGKSNPPQSPLLTPQSLTPIITAGYSTKLWDARAPKYSKNVLKSVCVFLLALTFCEELSGYGVNQSLKNFFQKLGWSNKGSNSMKLTYDSLSQFACIAAAFIADQYLGKYKTLLGAASFSSLGFVLIVIAALPSVLENQMLSKVLFCIGVFLGIALNHVVIRALLVSFGGDQFSPASPPEQRASYFSINYWSSNLGVAINYAVFPALSLSHPRGLRIRCCLRYRLGSNVVYYRELDCYSFSLHQRPTNEECAWKCDPRGCLQLQTQL</sequence>
<dbReference type="Gene3D" id="1.20.1250.20">
    <property type="entry name" value="MFS general substrate transporter like domains"/>
    <property type="match status" value="1"/>
</dbReference>
<evidence type="ECO:0000313" key="7">
    <source>
        <dbReference type="EMBL" id="KAE9272607.1"/>
    </source>
</evidence>
<evidence type="ECO:0000256" key="2">
    <source>
        <dbReference type="ARBA" id="ARBA00005982"/>
    </source>
</evidence>
<keyword evidence="4 6" id="KW-1133">Transmembrane helix</keyword>
<comment type="subcellular location">
    <subcellularLocation>
        <location evidence="1">Membrane</location>
        <topology evidence="1">Multi-pass membrane protein</topology>
    </subcellularLocation>
</comment>
<dbReference type="EMBL" id="QXFT01005448">
    <property type="protein sequence ID" value="KAE9272607.1"/>
    <property type="molecule type" value="Genomic_DNA"/>
</dbReference>
<dbReference type="SUPFAM" id="SSF103473">
    <property type="entry name" value="MFS general substrate transporter"/>
    <property type="match status" value="1"/>
</dbReference>
<keyword evidence="5 6" id="KW-0472">Membrane</keyword>
<evidence type="ECO:0000256" key="1">
    <source>
        <dbReference type="ARBA" id="ARBA00004141"/>
    </source>
</evidence>
<keyword evidence="8" id="KW-1185">Reference proteome</keyword>
<dbReference type="AlphaFoldDB" id="A0A6A4BHR4"/>
<evidence type="ECO:0000256" key="3">
    <source>
        <dbReference type="ARBA" id="ARBA00022692"/>
    </source>
</evidence>
<feature type="transmembrane region" description="Helical" evidence="6">
    <location>
        <begin position="188"/>
        <end position="209"/>
    </location>
</feature>
<feature type="transmembrane region" description="Helical" evidence="6">
    <location>
        <begin position="144"/>
        <end position="168"/>
    </location>
</feature>
<name>A0A6A4BHR4_9STRA</name>
<dbReference type="InterPro" id="IPR036259">
    <property type="entry name" value="MFS_trans_sf"/>
</dbReference>
<dbReference type="InterPro" id="IPR000109">
    <property type="entry name" value="POT_fam"/>
</dbReference>
<proteinExistence type="inferred from homology"/>
<reference evidence="7 8" key="1">
    <citation type="submission" date="2018-08" db="EMBL/GenBank/DDBJ databases">
        <title>Genomic investigation of the strawberry pathogen Phytophthora fragariae indicates pathogenicity is determined by transcriptional variation in three key races.</title>
        <authorList>
            <person name="Adams T.M."/>
            <person name="Armitage A.D."/>
            <person name="Sobczyk M.K."/>
            <person name="Bates H.J."/>
            <person name="Dunwell J.M."/>
            <person name="Nellist C.F."/>
            <person name="Harrison R.J."/>
        </authorList>
    </citation>
    <scope>NUCLEOTIDE SEQUENCE [LARGE SCALE GENOMIC DNA]</scope>
    <source>
        <strain evidence="7 8">SCRP333</strain>
    </source>
</reference>
<evidence type="ECO:0008006" key="9">
    <source>
        <dbReference type="Google" id="ProtNLM"/>
    </source>
</evidence>
<organism evidence="7 8">
    <name type="scientific">Phytophthora rubi</name>
    <dbReference type="NCBI Taxonomy" id="129364"/>
    <lineage>
        <taxon>Eukaryota</taxon>
        <taxon>Sar</taxon>
        <taxon>Stramenopiles</taxon>
        <taxon>Oomycota</taxon>
        <taxon>Peronosporomycetes</taxon>
        <taxon>Peronosporales</taxon>
        <taxon>Peronosporaceae</taxon>
        <taxon>Phytophthora</taxon>
    </lineage>
</organism>
<dbReference type="GO" id="GO:0016020">
    <property type="term" value="C:membrane"/>
    <property type="evidence" value="ECO:0007669"/>
    <property type="project" value="UniProtKB-SubCell"/>
</dbReference>
<comment type="similarity">
    <text evidence="2">Belongs to the major facilitator superfamily. Proton-dependent oligopeptide transporter (POT/PTR) (TC 2.A.17) family.</text>
</comment>
<keyword evidence="3 6" id="KW-0812">Transmembrane</keyword>
<evidence type="ECO:0000313" key="8">
    <source>
        <dbReference type="Proteomes" id="UP000434957"/>
    </source>
</evidence>
<dbReference type="PANTHER" id="PTHR11654">
    <property type="entry name" value="OLIGOPEPTIDE TRANSPORTER-RELATED"/>
    <property type="match status" value="1"/>
</dbReference>
<dbReference type="Proteomes" id="UP000434957">
    <property type="component" value="Unassembled WGS sequence"/>
</dbReference>
<evidence type="ECO:0000256" key="5">
    <source>
        <dbReference type="ARBA" id="ARBA00023136"/>
    </source>
</evidence>
<accession>A0A6A4BHR4</accession>
<evidence type="ECO:0000256" key="4">
    <source>
        <dbReference type="ARBA" id="ARBA00022989"/>
    </source>
</evidence>
<gene>
    <name evidence="7" type="ORF">PR003_g30154</name>
</gene>
<evidence type="ECO:0000256" key="6">
    <source>
        <dbReference type="SAM" id="Phobius"/>
    </source>
</evidence>
<comment type="caution">
    <text evidence="7">The sequence shown here is derived from an EMBL/GenBank/DDBJ whole genome shotgun (WGS) entry which is preliminary data.</text>
</comment>
<dbReference type="GO" id="GO:0022857">
    <property type="term" value="F:transmembrane transporter activity"/>
    <property type="evidence" value="ECO:0007669"/>
    <property type="project" value="InterPro"/>
</dbReference>
<protein>
    <recommendedName>
        <fullName evidence="9">Major facilitator superfamily (MFS) profile domain-containing protein</fullName>
    </recommendedName>
</protein>